<protein>
    <submittedName>
        <fullName evidence="1">Uncharacterized protein</fullName>
    </submittedName>
</protein>
<organism evidence="1 2">
    <name type="scientific">Lymnaea stagnalis</name>
    <name type="common">Great pond snail</name>
    <name type="synonym">Helix stagnalis</name>
    <dbReference type="NCBI Taxonomy" id="6523"/>
    <lineage>
        <taxon>Eukaryota</taxon>
        <taxon>Metazoa</taxon>
        <taxon>Spiralia</taxon>
        <taxon>Lophotrochozoa</taxon>
        <taxon>Mollusca</taxon>
        <taxon>Gastropoda</taxon>
        <taxon>Heterobranchia</taxon>
        <taxon>Euthyneura</taxon>
        <taxon>Panpulmonata</taxon>
        <taxon>Hygrophila</taxon>
        <taxon>Lymnaeoidea</taxon>
        <taxon>Lymnaeidae</taxon>
        <taxon>Lymnaea</taxon>
    </lineage>
</organism>
<gene>
    <name evidence="1" type="ORF">GSLYS_00009232001</name>
</gene>
<proteinExistence type="predicted"/>
<dbReference type="Proteomes" id="UP001497497">
    <property type="component" value="Unassembled WGS sequence"/>
</dbReference>
<dbReference type="AlphaFoldDB" id="A0AAV2HNJ9"/>
<keyword evidence="2" id="KW-1185">Reference proteome</keyword>
<reference evidence="1 2" key="1">
    <citation type="submission" date="2024-04" db="EMBL/GenBank/DDBJ databases">
        <authorList>
            <consortium name="Genoscope - CEA"/>
            <person name="William W."/>
        </authorList>
    </citation>
    <scope>NUCLEOTIDE SEQUENCE [LARGE SCALE GENOMIC DNA]</scope>
</reference>
<dbReference type="EMBL" id="CAXITT010000196">
    <property type="protein sequence ID" value="CAL1535272.1"/>
    <property type="molecule type" value="Genomic_DNA"/>
</dbReference>
<evidence type="ECO:0000313" key="1">
    <source>
        <dbReference type="EMBL" id="CAL1535272.1"/>
    </source>
</evidence>
<dbReference type="Pfam" id="PF09612">
    <property type="entry name" value="HtrL_YibB"/>
    <property type="match status" value="1"/>
</dbReference>
<dbReference type="InterPro" id="IPR011735">
    <property type="entry name" value="WlaTC/HtrL_glycosyltransf"/>
</dbReference>
<accession>A0AAV2HNJ9</accession>
<evidence type="ECO:0000313" key="2">
    <source>
        <dbReference type="Proteomes" id="UP001497497"/>
    </source>
</evidence>
<comment type="caution">
    <text evidence="1">The sequence shown here is derived from an EMBL/GenBank/DDBJ whole genome shotgun (WGS) entry which is preliminary data.</text>
</comment>
<sequence length="211" mass="24778">MRRGREGRTHVVVTDLTTLPYYKYRDRMSEIMNSAEYKQDNELVDKHLCESYVPEYDILQLSKLYFMNRVIAENPFHTSYFIWLDGGYGHGLDIYPPDGVWIPKGLFEHSNQVTFLERDPGVELFRSDLHRLHKMSINIVPGGFFAGGIDALGALYEMQKQQLDEWMKSGVVDDDQTMYMQLYYKKPSLFHLVPADWHDAFKLFNAHEPDR</sequence>
<name>A0AAV2HNJ9_LYMST</name>